<dbReference type="InterPro" id="IPR016566">
    <property type="entry name" value="UCP010219"/>
</dbReference>
<organism evidence="2 3">
    <name type="scientific">Fusibacter tunisiensis</name>
    <dbReference type="NCBI Taxonomy" id="1008308"/>
    <lineage>
        <taxon>Bacteria</taxon>
        <taxon>Bacillati</taxon>
        <taxon>Bacillota</taxon>
        <taxon>Clostridia</taxon>
        <taxon>Eubacteriales</taxon>
        <taxon>Eubacteriales Family XII. Incertae Sedis</taxon>
        <taxon>Fusibacter</taxon>
    </lineage>
</organism>
<keyword evidence="1" id="KW-1133">Transmembrane helix</keyword>
<comment type="caution">
    <text evidence="2">The sequence shown here is derived from an EMBL/GenBank/DDBJ whole genome shotgun (WGS) entry which is preliminary data.</text>
</comment>
<keyword evidence="1" id="KW-0472">Membrane</keyword>
<feature type="transmembrane region" description="Helical" evidence="1">
    <location>
        <begin position="167"/>
        <end position="190"/>
    </location>
</feature>
<keyword evidence="3" id="KW-1185">Reference proteome</keyword>
<sequence length="221" mass="24912">MNQKDVWDELRTLSKGKTIDALIPPFIYVILNGFFSIQIGFAGAILTATLIGIYRFKNKTTLKYAFLGLLGVIFAASLALLSKNASNFYLPKLLTSIGLSITALVSLIVKKPMAAWLSHLSRGWEFNWYFRNDIQPAYSEVTFIWFLLFTLRGSLQYVLLIREDLTGLFIINTLLGTPLTVAVLMISYVYGIWRLKKLKGPSIDEFRAGTPKPWVGQTKGF</sequence>
<name>A0ABS2MSU6_9FIRM</name>
<proteinExistence type="predicted"/>
<dbReference type="EMBL" id="JAFBDT010000018">
    <property type="protein sequence ID" value="MBM7562420.1"/>
    <property type="molecule type" value="Genomic_DNA"/>
</dbReference>
<dbReference type="RefSeq" id="WP_204664837.1">
    <property type="nucleotide sequence ID" value="NZ_JAFBDT010000018.1"/>
</dbReference>
<evidence type="ECO:0000313" key="3">
    <source>
        <dbReference type="Proteomes" id="UP000767854"/>
    </source>
</evidence>
<evidence type="ECO:0000256" key="1">
    <source>
        <dbReference type="SAM" id="Phobius"/>
    </source>
</evidence>
<feature type="transmembrane region" description="Helical" evidence="1">
    <location>
        <begin position="26"/>
        <end position="52"/>
    </location>
</feature>
<feature type="transmembrane region" description="Helical" evidence="1">
    <location>
        <begin position="141"/>
        <end position="161"/>
    </location>
</feature>
<accession>A0ABS2MSU6</accession>
<protein>
    <recommendedName>
        <fullName evidence="4">DUF3159 domain-containing protein</fullName>
    </recommendedName>
</protein>
<gene>
    <name evidence="2" type="ORF">JOC49_001980</name>
</gene>
<evidence type="ECO:0000313" key="2">
    <source>
        <dbReference type="EMBL" id="MBM7562420.1"/>
    </source>
</evidence>
<dbReference type="Pfam" id="PF11361">
    <property type="entry name" value="DUF3159"/>
    <property type="match status" value="1"/>
</dbReference>
<feature type="transmembrane region" description="Helical" evidence="1">
    <location>
        <begin position="88"/>
        <end position="109"/>
    </location>
</feature>
<reference evidence="2 3" key="1">
    <citation type="submission" date="2021-01" db="EMBL/GenBank/DDBJ databases">
        <title>Genomic Encyclopedia of Type Strains, Phase IV (KMG-IV): sequencing the most valuable type-strain genomes for metagenomic binning, comparative biology and taxonomic classification.</title>
        <authorList>
            <person name="Goeker M."/>
        </authorList>
    </citation>
    <scope>NUCLEOTIDE SEQUENCE [LARGE SCALE GENOMIC DNA]</scope>
    <source>
        <strain evidence="2 3">DSM 24436</strain>
    </source>
</reference>
<dbReference type="Proteomes" id="UP000767854">
    <property type="component" value="Unassembled WGS sequence"/>
</dbReference>
<feature type="transmembrane region" description="Helical" evidence="1">
    <location>
        <begin position="64"/>
        <end position="82"/>
    </location>
</feature>
<evidence type="ECO:0008006" key="4">
    <source>
        <dbReference type="Google" id="ProtNLM"/>
    </source>
</evidence>
<keyword evidence="1" id="KW-0812">Transmembrane</keyword>